<keyword evidence="2" id="KW-0251">Elongation factor</keyword>
<reference evidence="5" key="1">
    <citation type="submission" date="2021-01" db="EMBL/GenBank/DDBJ databases">
        <authorList>
            <person name="Corre E."/>
            <person name="Pelletier E."/>
            <person name="Niang G."/>
            <person name="Scheremetjew M."/>
            <person name="Finn R."/>
            <person name="Kale V."/>
            <person name="Holt S."/>
            <person name="Cochrane G."/>
            <person name="Meng A."/>
            <person name="Brown T."/>
            <person name="Cohen L."/>
        </authorList>
    </citation>
    <scope>NUCLEOTIDE SEQUENCE</scope>
    <source>
        <strain evidence="5">CCCM 845</strain>
    </source>
</reference>
<dbReference type="Pfam" id="PF00736">
    <property type="entry name" value="EF1_GNE"/>
    <property type="match status" value="1"/>
</dbReference>
<name>A0A7S2X3Z8_PROMC</name>
<proteinExistence type="inferred from homology"/>
<organism evidence="5">
    <name type="scientific">Prorocentrum micans</name>
    <name type="common">Red tide dinoflagellate</name>
    <dbReference type="NCBI Taxonomy" id="2945"/>
    <lineage>
        <taxon>Eukaryota</taxon>
        <taxon>Sar</taxon>
        <taxon>Alveolata</taxon>
        <taxon>Dinophyceae</taxon>
        <taxon>Prorocentrales</taxon>
        <taxon>Prorocentraceae</taxon>
        <taxon>Prorocentrum</taxon>
    </lineage>
</organism>
<evidence type="ECO:0000256" key="3">
    <source>
        <dbReference type="ARBA" id="ARBA00022917"/>
    </source>
</evidence>
<evidence type="ECO:0000256" key="2">
    <source>
        <dbReference type="ARBA" id="ARBA00022768"/>
    </source>
</evidence>
<evidence type="ECO:0000313" key="5">
    <source>
        <dbReference type="EMBL" id="CAD9725304.1"/>
    </source>
</evidence>
<dbReference type="AlphaFoldDB" id="A0A7S2X3Z8"/>
<evidence type="ECO:0000256" key="1">
    <source>
        <dbReference type="ARBA" id="ARBA00007411"/>
    </source>
</evidence>
<dbReference type="SMART" id="SM00888">
    <property type="entry name" value="EF1_GNE"/>
    <property type="match status" value="1"/>
</dbReference>
<evidence type="ECO:0000259" key="4">
    <source>
        <dbReference type="SMART" id="SM00888"/>
    </source>
</evidence>
<feature type="domain" description="Translation elongation factor EF1B beta/delta subunit guanine nucleotide exchange" evidence="4">
    <location>
        <begin position="46"/>
        <end position="135"/>
    </location>
</feature>
<dbReference type="EMBL" id="HBHN01009430">
    <property type="protein sequence ID" value="CAD9725304.1"/>
    <property type="molecule type" value="Transcribed_RNA"/>
</dbReference>
<dbReference type="InterPro" id="IPR014038">
    <property type="entry name" value="EF1B_bsu/dsu_GNE"/>
</dbReference>
<protein>
    <recommendedName>
        <fullName evidence="4">Translation elongation factor EF1B beta/delta subunit guanine nucleotide exchange domain-containing protein</fullName>
    </recommendedName>
</protein>
<dbReference type="SUPFAM" id="SSF54984">
    <property type="entry name" value="eEF-1beta-like"/>
    <property type="match status" value="1"/>
</dbReference>
<keyword evidence="3" id="KW-0648">Protein biosynthesis</keyword>
<dbReference type="GO" id="GO:0003746">
    <property type="term" value="F:translation elongation factor activity"/>
    <property type="evidence" value="ECO:0007669"/>
    <property type="project" value="UniProtKB-KW"/>
</dbReference>
<dbReference type="Gene3D" id="3.30.70.60">
    <property type="match status" value="1"/>
</dbReference>
<sequence length="135" mass="15173">MSLTFNNVHEMWRAISSLGGTVGEIQREKAILEAKLQGEEHERKAKTLIVLEIHPSSENEDLNALATAIKGLQHIGIQNWGEEVKVEELAFGIKKLLMSVTVFNVEVGVDDLFDMIKKKFNQRIKSIDVQAMSKV</sequence>
<dbReference type="InterPro" id="IPR036219">
    <property type="entry name" value="eEF-1beta-like_sf"/>
</dbReference>
<comment type="similarity">
    <text evidence="1">Belongs to the EF-1-beta/EF-1-delta family.</text>
</comment>
<gene>
    <name evidence="5" type="ORF">PMIC02512_LOCUS2571</name>
</gene>
<dbReference type="InterPro" id="IPR014717">
    <property type="entry name" value="Transl_elong_EF1B/ribsomal_bS6"/>
</dbReference>
<accession>A0A7S2X3Z8</accession>